<dbReference type="EMBL" id="JADOTZ010000001">
    <property type="protein sequence ID" value="MBG6085849.1"/>
    <property type="molecule type" value="Genomic_DNA"/>
</dbReference>
<evidence type="ECO:0000313" key="2">
    <source>
        <dbReference type="EMBL" id="MBG6085849.1"/>
    </source>
</evidence>
<protein>
    <submittedName>
        <fullName evidence="2">Septal ring factor EnvC (AmiA/AmiB activator)</fullName>
    </submittedName>
</protein>
<proteinExistence type="predicted"/>
<accession>A0A931GMX3</accession>
<comment type="caution">
    <text evidence="2">The sequence shown here is derived from an EMBL/GenBank/DDBJ whole genome shotgun (WGS) entry which is preliminary data.</text>
</comment>
<reference evidence="2" key="1">
    <citation type="submission" date="2020-11" db="EMBL/GenBank/DDBJ databases">
        <title>Sequencing the genomes of 1000 actinobacteria strains.</title>
        <authorList>
            <person name="Klenk H.-P."/>
        </authorList>
    </citation>
    <scope>NUCLEOTIDE SEQUENCE</scope>
    <source>
        <strain evidence="2">DSM 26152</strain>
    </source>
</reference>
<dbReference type="AlphaFoldDB" id="A0A931GMX3"/>
<feature type="coiled-coil region" evidence="1">
    <location>
        <begin position="19"/>
        <end position="53"/>
    </location>
</feature>
<evidence type="ECO:0000256" key="1">
    <source>
        <dbReference type="SAM" id="Coils"/>
    </source>
</evidence>
<dbReference type="RefSeq" id="WP_196836985.1">
    <property type="nucleotide sequence ID" value="NZ_JADOTZ010000001.1"/>
</dbReference>
<name>A0A931GMX3_9MICC</name>
<sequence>MAGYTHGATRRSGDVHTVIRTLHQREKQLLGEIQRLEDEAAELRRQFVAQRRETAAARWQARRLEHEIRSRDWTQADWDALLADIRARWPEPDEVRRQRLQLVTEECTGRKAA</sequence>
<dbReference type="Proteomes" id="UP000625033">
    <property type="component" value="Unassembled WGS sequence"/>
</dbReference>
<keyword evidence="1" id="KW-0175">Coiled coil</keyword>
<organism evidence="2 3">
    <name type="scientific">Zhihengliuella flava</name>
    <dbReference type="NCBI Taxonomy" id="1285193"/>
    <lineage>
        <taxon>Bacteria</taxon>
        <taxon>Bacillati</taxon>
        <taxon>Actinomycetota</taxon>
        <taxon>Actinomycetes</taxon>
        <taxon>Micrococcales</taxon>
        <taxon>Micrococcaceae</taxon>
        <taxon>Zhihengliuella</taxon>
    </lineage>
</organism>
<gene>
    <name evidence="2" type="ORF">IW252_002616</name>
</gene>
<evidence type="ECO:0000313" key="3">
    <source>
        <dbReference type="Proteomes" id="UP000625033"/>
    </source>
</evidence>
<keyword evidence="3" id="KW-1185">Reference proteome</keyword>